<accession>A0AC58T6K6</accession>
<dbReference type="RefSeq" id="XP_075092814.1">
    <property type="nucleotide sequence ID" value="XM_075236713.1"/>
</dbReference>
<sequence length="459" mass="51284">MELELKRTAETGDINAFYGVVERKPGILKAIEAKDFAETPLHVAASAGNTELAIEILSLKPSFGRKLNPSGYSPLDMALRYGQQETVKQLIKFDPELIGLRSRERKTPLHYAAETDDADLVAEFLVACSTAVKQLTVRGETAVHLAVLKGSTNAFNVLMGWIIRTDNTEILGWKDNRGNTVLHIAAQTGQVEVIERLIKEKVNLHGRNQANQTALDVVSSAEIQNLLRRAGALQSSELLDDLMYKDFLTTHKYKQCRQAARTQVDLDKGIADGARNSFLVATVLIATATFQAVLSPPGGGWLSKEDDTNYINSNPTLPAPPPPPVELYDDVNFKIDMFNFYKFIFLNSITFGSSLGMTFLLMPLRRYHSRLLIRCSLFSLMLTYAICVVIITPVEVNPLVLLGVIVTGLLIFSLSALTFFRPVEPIIPHWLRFHSKEDIRVSQIYEMEMQVRLGKYENK</sequence>
<proteinExistence type="predicted"/>
<gene>
    <name evidence="2" type="primary">LOC107795924</name>
</gene>
<reference evidence="1" key="1">
    <citation type="journal article" date="2014" name="Nat. Commun.">
        <title>The tobacco genome sequence and its comparison with those of tomato and potato.</title>
        <authorList>
            <person name="Sierro N."/>
            <person name="Battey J.N."/>
            <person name="Ouadi S."/>
            <person name="Bakaher N."/>
            <person name="Bovet L."/>
            <person name="Willig A."/>
            <person name="Goepfert S."/>
            <person name="Peitsch M.C."/>
            <person name="Ivanov N.V."/>
        </authorList>
    </citation>
    <scope>NUCLEOTIDE SEQUENCE [LARGE SCALE GENOMIC DNA]</scope>
</reference>
<evidence type="ECO:0000313" key="2">
    <source>
        <dbReference type="RefSeq" id="XP_075092814.1"/>
    </source>
</evidence>
<name>A0AC58T6K6_TOBAC</name>
<protein>
    <submittedName>
        <fullName evidence="2">Ankyrin repeat-containing protein BDA1-like</fullName>
    </submittedName>
</protein>
<keyword evidence="1" id="KW-1185">Reference proteome</keyword>
<evidence type="ECO:0000313" key="1">
    <source>
        <dbReference type="Proteomes" id="UP000790787"/>
    </source>
</evidence>
<dbReference type="Proteomes" id="UP000790787">
    <property type="component" value="Chromosome 18"/>
</dbReference>
<reference evidence="2" key="2">
    <citation type="submission" date="2025-08" db="UniProtKB">
        <authorList>
            <consortium name="RefSeq"/>
        </authorList>
    </citation>
    <scope>IDENTIFICATION</scope>
    <source>
        <tissue evidence="2">Leaf</tissue>
    </source>
</reference>
<organism evidence="1 2">
    <name type="scientific">Nicotiana tabacum</name>
    <name type="common">Common tobacco</name>
    <dbReference type="NCBI Taxonomy" id="4097"/>
    <lineage>
        <taxon>Eukaryota</taxon>
        <taxon>Viridiplantae</taxon>
        <taxon>Streptophyta</taxon>
        <taxon>Embryophyta</taxon>
        <taxon>Tracheophyta</taxon>
        <taxon>Spermatophyta</taxon>
        <taxon>Magnoliopsida</taxon>
        <taxon>eudicotyledons</taxon>
        <taxon>Gunneridae</taxon>
        <taxon>Pentapetalae</taxon>
        <taxon>asterids</taxon>
        <taxon>lamiids</taxon>
        <taxon>Solanales</taxon>
        <taxon>Solanaceae</taxon>
        <taxon>Nicotianoideae</taxon>
        <taxon>Nicotianeae</taxon>
        <taxon>Nicotiana</taxon>
    </lineage>
</organism>